<reference evidence="2" key="1">
    <citation type="submission" date="2022-11" db="UniProtKB">
        <authorList>
            <consortium name="WormBaseParasite"/>
        </authorList>
    </citation>
    <scope>IDENTIFICATION</scope>
</reference>
<evidence type="ECO:0000313" key="1">
    <source>
        <dbReference type="Proteomes" id="UP000887580"/>
    </source>
</evidence>
<dbReference type="Proteomes" id="UP000887580">
    <property type="component" value="Unplaced"/>
</dbReference>
<proteinExistence type="predicted"/>
<dbReference type="WBParaSite" id="PS1159_v2.g16914.t1">
    <property type="protein sequence ID" value="PS1159_v2.g16914.t1"/>
    <property type="gene ID" value="PS1159_v2.g16914"/>
</dbReference>
<accession>A0AC35FHK0</accession>
<organism evidence="1 2">
    <name type="scientific">Panagrolaimus sp. PS1159</name>
    <dbReference type="NCBI Taxonomy" id="55785"/>
    <lineage>
        <taxon>Eukaryota</taxon>
        <taxon>Metazoa</taxon>
        <taxon>Ecdysozoa</taxon>
        <taxon>Nematoda</taxon>
        <taxon>Chromadorea</taxon>
        <taxon>Rhabditida</taxon>
        <taxon>Tylenchina</taxon>
        <taxon>Panagrolaimomorpha</taxon>
        <taxon>Panagrolaimoidea</taxon>
        <taxon>Panagrolaimidae</taxon>
        <taxon>Panagrolaimus</taxon>
    </lineage>
</organism>
<name>A0AC35FHK0_9BILA</name>
<protein>
    <submittedName>
        <fullName evidence="2">Amelogenin</fullName>
    </submittedName>
</protein>
<evidence type="ECO:0000313" key="2">
    <source>
        <dbReference type="WBParaSite" id="PS1159_v2.g16914.t1"/>
    </source>
</evidence>
<sequence>PPNNNQPQQYIVASNVGMQPHGSVVTSTYMPQQIPVMPIYNHQILNNPQQMQAIPPLIQTHPQNIIIRGEYPNYIQTNPLQVQHMPVYRMAIPAQPPQHQHHQQLSQPQHQQPITVYQIQPQVQQQQQHYNQIIHQQQQQQQQQLIQQHQPRHLNHYSSGNHYNGNNGGG</sequence>